<feature type="compositionally biased region" description="Low complexity" evidence="1">
    <location>
        <begin position="38"/>
        <end position="54"/>
    </location>
</feature>
<keyword evidence="2" id="KW-0732">Signal</keyword>
<keyword evidence="4" id="KW-1185">Reference proteome</keyword>
<feature type="chain" id="PRO_5009294605" description="Secreted protein" evidence="2">
    <location>
        <begin position="26"/>
        <end position="483"/>
    </location>
</feature>
<evidence type="ECO:0000313" key="3">
    <source>
        <dbReference type="EMBL" id="SEG68371.1"/>
    </source>
</evidence>
<accession>A0A1H6C5X6</accession>
<protein>
    <recommendedName>
        <fullName evidence="5">Secreted protein</fullName>
    </recommendedName>
</protein>
<dbReference type="OrthoDB" id="618894at2"/>
<proteinExistence type="predicted"/>
<evidence type="ECO:0008006" key="5">
    <source>
        <dbReference type="Google" id="ProtNLM"/>
    </source>
</evidence>
<name>A0A1H6C5X6_9ACTN</name>
<dbReference type="Proteomes" id="UP000236754">
    <property type="component" value="Unassembled WGS sequence"/>
</dbReference>
<evidence type="ECO:0000256" key="1">
    <source>
        <dbReference type="SAM" id="MobiDB-lite"/>
    </source>
</evidence>
<evidence type="ECO:0000256" key="2">
    <source>
        <dbReference type="SAM" id="SignalP"/>
    </source>
</evidence>
<dbReference type="EMBL" id="FNVU01000008">
    <property type="protein sequence ID" value="SEG68371.1"/>
    <property type="molecule type" value="Genomic_DNA"/>
</dbReference>
<dbReference type="AlphaFoldDB" id="A0A1H6C5X6"/>
<reference evidence="3 4" key="1">
    <citation type="submission" date="2016-10" db="EMBL/GenBank/DDBJ databases">
        <authorList>
            <person name="de Groot N.N."/>
        </authorList>
    </citation>
    <scope>NUCLEOTIDE SEQUENCE [LARGE SCALE GENOMIC DNA]</scope>
    <source>
        <strain evidence="3 4">CGMCC 4.2023</strain>
    </source>
</reference>
<gene>
    <name evidence="3" type="ORF">SAMN05216223_10888</name>
</gene>
<feature type="region of interest" description="Disordered" evidence="1">
    <location>
        <begin position="26"/>
        <end position="54"/>
    </location>
</feature>
<sequence>MGGRLMAVGIAALALGAVTLTPAGATSGVRDAASSGQAPRVSTAAATPASATTPGAATRASAAAAARLQLSVHPVSDATVSAMDATFTNTSVDTVVNTVNHHLHAIGSSACTSSEAATAPSTPTVAADSTYCWDEGDATTQYWSPQGMTSSGDADGDGLWGTDRVVVSGWGSANTSPAMGRLALINETAGSANKDGYRWVLPVIPTDGGTDFARFGSHMGGMVWWGDKLLITASLDGDAHHNAIYVFSTQHIYQANTDASWIGHDGSETSADGYQYFWPAIGSYSVDASCNYTDHSDGRLPCFDGLSMDRSSSPYTLVANEWVSSGATDATSRIWRYQLAPAGDAMPLAVNSSGTAAPLDVYDTDIIGIQGTLDQTENGEKVIYTADALGSPQARGLPWRVPLPATGAQTAAHVSTSTGGSATGQGTWAQHTEGMTYMSDQSRAWVQTEWAADKDGKWPTSDPVRQRIVFDLPVSDLRAALTG</sequence>
<dbReference type="RefSeq" id="WP_103887201.1">
    <property type="nucleotide sequence ID" value="NZ_FNVU01000008.1"/>
</dbReference>
<organism evidence="3 4">
    <name type="scientific">Actinacidiphila yanglinensis</name>
    <dbReference type="NCBI Taxonomy" id="310779"/>
    <lineage>
        <taxon>Bacteria</taxon>
        <taxon>Bacillati</taxon>
        <taxon>Actinomycetota</taxon>
        <taxon>Actinomycetes</taxon>
        <taxon>Kitasatosporales</taxon>
        <taxon>Streptomycetaceae</taxon>
        <taxon>Actinacidiphila</taxon>
    </lineage>
</organism>
<evidence type="ECO:0000313" key="4">
    <source>
        <dbReference type="Proteomes" id="UP000236754"/>
    </source>
</evidence>
<feature type="signal peptide" evidence="2">
    <location>
        <begin position="1"/>
        <end position="25"/>
    </location>
</feature>